<protein>
    <recommendedName>
        <fullName evidence="5">UDP-glucuronosyltransferase</fullName>
        <ecNumber evidence="5">2.4.1.17</ecNumber>
    </recommendedName>
</protein>
<evidence type="ECO:0000256" key="1">
    <source>
        <dbReference type="ARBA" id="ARBA00009995"/>
    </source>
</evidence>
<keyword evidence="2 4" id="KW-0328">Glycosyltransferase</keyword>
<feature type="chain" id="PRO_5044532057" description="UDP-glucuronosyltransferase" evidence="5">
    <location>
        <begin position="27"/>
        <end position="510"/>
    </location>
</feature>
<keyword evidence="5" id="KW-0732">Signal</keyword>
<dbReference type="Pfam" id="PF00201">
    <property type="entry name" value="UDPGT"/>
    <property type="match status" value="1"/>
</dbReference>
<dbReference type="GO" id="GO:0016020">
    <property type="term" value="C:membrane"/>
    <property type="evidence" value="ECO:0007669"/>
    <property type="project" value="UniProtKB-SubCell"/>
</dbReference>
<dbReference type="Proteomes" id="UP001519460">
    <property type="component" value="Unassembled WGS sequence"/>
</dbReference>
<proteinExistence type="inferred from homology"/>
<dbReference type="EC" id="2.4.1.17" evidence="5"/>
<dbReference type="SUPFAM" id="SSF53756">
    <property type="entry name" value="UDP-Glycosyltransferase/glycogen phosphorylase"/>
    <property type="match status" value="1"/>
</dbReference>
<evidence type="ECO:0000256" key="2">
    <source>
        <dbReference type="ARBA" id="ARBA00022676"/>
    </source>
</evidence>
<evidence type="ECO:0000256" key="5">
    <source>
        <dbReference type="RuleBase" id="RU362059"/>
    </source>
</evidence>
<keyword evidence="3 4" id="KW-0808">Transferase</keyword>
<comment type="similarity">
    <text evidence="1 4">Belongs to the UDP-glycosyltransferase family.</text>
</comment>
<dbReference type="InterPro" id="IPR050271">
    <property type="entry name" value="UDP-glycosyltransferase"/>
</dbReference>
<keyword evidence="5" id="KW-0472">Membrane</keyword>
<gene>
    <name evidence="6" type="ORF">BaRGS_00002803</name>
</gene>
<dbReference type="Gene3D" id="3.40.50.2000">
    <property type="entry name" value="Glycogen Phosphorylase B"/>
    <property type="match status" value="2"/>
</dbReference>
<keyword evidence="5" id="KW-1133">Transmembrane helix</keyword>
<accession>A0ABD0M2V6</accession>
<reference evidence="6 7" key="1">
    <citation type="journal article" date="2023" name="Sci. Data">
        <title>Genome assembly of the Korean intertidal mud-creeper Batillaria attramentaria.</title>
        <authorList>
            <person name="Patra A.K."/>
            <person name="Ho P.T."/>
            <person name="Jun S."/>
            <person name="Lee S.J."/>
            <person name="Kim Y."/>
            <person name="Won Y.J."/>
        </authorList>
    </citation>
    <scope>NUCLEOTIDE SEQUENCE [LARGE SCALE GENOMIC DNA]</scope>
    <source>
        <strain evidence="6">Wonlab-2016</strain>
    </source>
</reference>
<dbReference type="InterPro" id="IPR002213">
    <property type="entry name" value="UDP_glucos_trans"/>
</dbReference>
<feature type="transmembrane region" description="Helical" evidence="5">
    <location>
        <begin position="476"/>
        <end position="499"/>
    </location>
</feature>
<comment type="catalytic activity">
    <reaction evidence="5">
        <text>glucuronate acceptor + UDP-alpha-D-glucuronate = acceptor beta-D-glucuronoside + UDP + H(+)</text>
        <dbReference type="Rhea" id="RHEA:21032"/>
        <dbReference type="ChEBI" id="CHEBI:15378"/>
        <dbReference type="ChEBI" id="CHEBI:58052"/>
        <dbReference type="ChEBI" id="CHEBI:58223"/>
        <dbReference type="ChEBI" id="CHEBI:132367"/>
        <dbReference type="ChEBI" id="CHEBI:132368"/>
        <dbReference type="EC" id="2.4.1.17"/>
    </reaction>
</comment>
<dbReference type="AlphaFoldDB" id="A0ABD0M2V6"/>
<dbReference type="PANTHER" id="PTHR48043:SF145">
    <property type="entry name" value="FI06409P-RELATED"/>
    <property type="match status" value="1"/>
</dbReference>
<dbReference type="CDD" id="cd03784">
    <property type="entry name" value="GT1_Gtf-like"/>
    <property type="match status" value="1"/>
</dbReference>
<organism evidence="6 7">
    <name type="scientific">Batillaria attramentaria</name>
    <dbReference type="NCBI Taxonomy" id="370345"/>
    <lineage>
        <taxon>Eukaryota</taxon>
        <taxon>Metazoa</taxon>
        <taxon>Spiralia</taxon>
        <taxon>Lophotrochozoa</taxon>
        <taxon>Mollusca</taxon>
        <taxon>Gastropoda</taxon>
        <taxon>Caenogastropoda</taxon>
        <taxon>Sorbeoconcha</taxon>
        <taxon>Cerithioidea</taxon>
        <taxon>Batillariidae</taxon>
        <taxon>Batillaria</taxon>
    </lineage>
</organism>
<evidence type="ECO:0000256" key="3">
    <source>
        <dbReference type="ARBA" id="ARBA00022679"/>
    </source>
</evidence>
<keyword evidence="5" id="KW-0812">Transmembrane</keyword>
<dbReference type="PROSITE" id="PS00375">
    <property type="entry name" value="UDPGT"/>
    <property type="match status" value="1"/>
</dbReference>
<evidence type="ECO:0000313" key="6">
    <source>
        <dbReference type="EMBL" id="KAK7506081.1"/>
    </source>
</evidence>
<evidence type="ECO:0000256" key="4">
    <source>
        <dbReference type="RuleBase" id="RU003718"/>
    </source>
</evidence>
<keyword evidence="7" id="KW-1185">Reference proteome</keyword>
<dbReference type="InterPro" id="IPR035595">
    <property type="entry name" value="UDP_glycos_trans_CS"/>
</dbReference>
<dbReference type="PANTHER" id="PTHR48043">
    <property type="entry name" value="EG:EG0003.4 PROTEIN-RELATED"/>
    <property type="match status" value="1"/>
</dbReference>
<dbReference type="GO" id="GO:0015020">
    <property type="term" value="F:glucuronosyltransferase activity"/>
    <property type="evidence" value="ECO:0007669"/>
    <property type="project" value="UniProtKB-EC"/>
</dbReference>
<dbReference type="FunFam" id="3.40.50.2000:FF:000021">
    <property type="entry name" value="UDP-glucuronosyltransferase"/>
    <property type="match status" value="1"/>
</dbReference>
<dbReference type="EMBL" id="JACVVK020000008">
    <property type="protein sequence ID" value="KAK7506081.1"/>
    <property type="molecule type" value="Genomic_DNA"/>
</dbReference>
<sequence length="510" mass="58076">MDFLRVTLSAFTVCTMSFVAVPRAEGKRVVLMAMPFTSHTKYQTNVARQMVKRGHQVWLTMPDFLVAKGVLDTTDINVIEYAAPMGNIEEQLMHGFRDNYFRYERDDWDSLASLHVQFCHEMLTNETFFNTVRNLKPDFFVFDNLPMLKMLTIIPYRLGLKFAFVGSAFEGVSQRIPFSPAYTPVPMFPFNHHMTFTERLQNVLVYILFILKDPYVNKDPVARYAPDMPHVSLDLLVASAEIWLVEFDHILDYPRPSMPNVKLIGGTATGPTKPLPPKVKSFMDGAQEGVVIVSFGSYVLNLPKVIEEKVFNVLQQLPFKSVFRSNVTSPNPGKILTSPWIPQNDLLGHPNTKVFVSHCGKNGQYEALYHAVPVVATPMFADQPYNAERMRVKGFADTLDLRTATEEELKAAIVRVATDPRYKKAISTASELFRIEFGVPMETAGFWLDHVMKYGGAHMRSAGHEVPYWKFLGLDVFGFIFLVLFSVLGLILCCLRLVFRRLFRRKQKTA</sequence>
<feature type="signal peptide" evidence="5">
    <location>
        <begin position="1"/>
        <end position="26"/>
    </location>
</feature>
<evidence type="ECO:0000313" key="7">
    <source>
        <dbReference type="Proteomes" id="UP001519460"/>
    </source>
</evidence>
<comment type="subcellular location">
    <subcellularLocation>
        <location evidence="5">Membrane</location>
        <topology evidence="5">Single-pass membrane protein</topology>
    </subcellularLocation>
</comment>
<name>A0ABD0M2V6_9CAEN</name>
<comment type="caution">
    <text evidence="6">The sequence shown here is derived from an EMBL/GenBank/DDBJ whole genome shotgun (WGS) entry which is preliminary data.</text>
</comment>